<feature type="transmembrane region" description="Helical" evidence="7">
    <location>
        <begin position="38"/>
        <end position="58"/>
    </location>
</feature>
<proteinExistence type="inferred from homology"/>
<dbReference type="KEGG" id="dao:Desac_2694"/>
<dbReference type="RefSeq" id="WP_013707618.1">
    <property type="nucleotide sequence ID" value="NC_015388.1"/>
</dbReference>
<feature type="transmembrane region" description="Helical" evidence="7">
    <location>
        <begin position="191"/>
        <end position="210"/>
    </location>
</feature>
<evidence type="ECO:0000256" key="2">
    <source>
        <dbReference type="ARBA" id="ARBA00009773"/>
    </source>
</evidence>
<comment type="subcellular location">
    <subcellularLocation>
        <location evidence="1">Membrane</location>
        <topology evidence="1">Multi-pass membrane protein</topology>
    </subcellularLocation>
</comment>
<dbReference type="OrthoDB" id="9773730at2"/>
<gene>
    <name evidence="8" type="ordered locus">Desac_2694</name>
</gene>
<reference evidence="8 9" key="1">
    <citation type="journal article" date="2011" name="Stand. Genomic Sci.">
        <title>Complete genome sequence of the acetate-degrading sulfate reducer Desulfobacca acetoxidans type strain (ASRB2).</title>
        <authorList>
            <person name="Goker M."/>
            <person name="Teshima H."/>
            <person name="Lapidus A."/>
            <person name="Nolan M."/>
            <person name="Lucas S."/>
            <person name="Hammon N."/>
            <person name="Deshpande S."/>
            <person name="Cheng J.F."/>
            <person name="Tapia R."/>
            <person name="Han C."/>
            <person name="Goodwin L."/>
            <person name="Pitluck S."/>
            <person name="Huntemann M."/>
            <person name="Liolios K."/>
            <person name="Ivanova N."/>
            <person name="Pagani I."/>
            <person name="Mavromatis K."/>
            <person name="Ovchinikova G."/>
            <person name="Pati A."/>
            <person name="Chen A."/>
            <person name="Palaniappan K."/>
            <person name="Land M."/>
            <person name="Hauser L."/>
            <person name="Brambilla E.M."/>
            <person name="Rohde M."/>
            <person name="Spring S."/>
            <person name="Detter J.C."/>
            <person name="Woyke T."/>
            <person name="Bristow J."/>
            <person name="Eisen J.A."/>
            <person name="Markowitz V."/>
            <person name="Hugenholtz P."/>
            <person name="Kyrpides N.C."/>
            <person name="Klenk H.P."/>
        </authorList>
    </citation>
    <scope>NUCLEOTIDE SEQUENCE [LARGE SCALE GENOMIC DNA]</scope>
    <source>
        <strain evidence="9">ATCC 700848 / DSM 11109 / ASRB2</strain>
    </source>
</reference>
<feature type="transmembrane region" description="Helical" evidence="7">
    <location>
        <begin position="278"/>
        <end position="301"/>
    </location>
</feature>
<dbReference type="EMBL" id="CP002629">
    <property type="protein sequence ID" value="AEB10509.1"/>
    <property type="molecule type" value="Genomic_DNA"/>
</dbReference>
<name>F2NIN4_DESAR</name>
<protein>
    <recommendedName>
        <fullName evidence="10">AI-2E family transporter</fullName>
    </recommendedName>
</protein>
<dbReference type="PANTHER" id="PTHR21716">
    <property type="entry name" value="TRANSMEMBRANE PROTEIN"/>
    <property type="match status" value="1"/>
</dbReference>
<evidence type="ECO:0000256" key="4">
    <source>
        <dbReference type="ARBA" id="ARBA00022989"/>
    </source>
</evidence>
<feature type="transmembrane region" description="Helical" evidence="7">
    <location>
        <begin position="313"/>
        <end position="331"/>
    </location>
</feature>
<evidence type="ECO:0000256" key="5">
    <source>
        <dbReference type="ARBA" id="ARBA00023136"/>
    </source>
</evidence>
<sequence length="409" mass="44885">MPMDNTSQPEKEEAVISTVSPQQPSPSPPMGDNFPSQFAKTFFGVLTVVILYFSYLIVKPYLVEIFLALVLFFISKPLYQAILGFCRGWRGISSALTCLLLALFIILPILMLAGIIASQALDLYNLISAGLHSGTLWQVLTKKLAFLEDYAKHLNLPVNLENLKIEEVIRTALISASQFIYNNSIGLVKGFTTFLFSLLLILFITFFCFLEGDDFIDEIKRLSPLDQAHNDEILGDVENTIRATIRGTVIVAIIQGILGGLGFFCFGVPRAAFWGTVMIPASVIPVIGAAIIWLPAALFLFFQGHIWQSLGMVLWGGVFIGSIDNLVKPYLMKGARQTPTIFTLFAIMGGITYFGMIGFILGPLILSFLLSVLEIYRKTILIRSQTPPSNAALPIAESSAATPGNNDTI</sequence>
<dbReference type="PANTHER" id="PTHR21716:SF4">
    <property type="entry name" value="TRANSMEMBRANE PROTEIN 245"/>
    <property type="match status" value="1"/>
</dbReference>
<dbReference type="Proteomes" id="UP000000483">
    <property type="component" value="Chromosome"/>
</dbReference>
<dbReference type="AlphaFoldDB" id="F2NIN4"/>
<feature type="transmembrane region" description="Helical" evidence="7">
    <location>
        <begin position="351"/>
        <end position="373"/>
    </location>
</feature>
<accession>F2NIN4</accession>
<keyword evidence="5 7" id="KW-0472">Membrane</keyword>
<keyword evidence="3 7" id="KW-0812">Transmembrane</keyword>
<comment type="similarity">
    <text evidence="2">Belongs to the autoinducer-2 exporter (AI-2E) (TC 2.A.86) family.</text>
</comment>
<dbReference type="InterPro" id="IPR002549">
    <property type="entry name" value="AI-2E-like"/>
</dbReference>
<keyword evidence="4 7" id="KW-1133">Transmembrane helix</keyword>
<feature type="transmembrane region" description="Helical" evidence="7">
    <location>
        <begin position="91"/>
        <end position="116"/>
    </location>
</feature>
<dbReference type="Pfam" id="PF01594">
    <property type="entry name" value="AI-2E_transport"/>
    <property type="match status" value="1"/>
</dbReference>
<evidence type="ECO:0000256" key="6">
    <source>
        <dbReference type="SAM" id="MobiDB-lite"/>
    </source>
</evidence>
<dbReference type="GO" id="GO:0016020">
    <property type="term" value="C:membrane"/>
    <property type="evidence" value="ECO:0007669"/>
    <property type="project" value="UniProtKB-SubCell"/>
</dbReference>
<evidence type="ECO:0000256" key="3">
    <source>
        <dbReference type="ARBA" id="ARBA00022692"/>
    </source>
</evidence>
<reference evidence="9" key="2">
    <citation type="submission" date="2011-03" db="EMBL/GenBank/DDBJ databases">
        <title>The complete genome of Desulfobacca acetoxidans DSM 11109.</title>
        <authorList>
            <consortium name="US DOE Joint Genome Institute (JGI-PGF)"/>
            <person name="Lucas S."/>
            <person name="Copeland A."/>
            <person name="Lapidus A."/>
            <person name="Bruce D."/>
            <person name="Goodwin L."/>
            <person name="Pitluck S."/>
            <person name="Peters L."/>
            <person name="Kyrpides N."/>
            <person name="Mavromatis K."/>
            <person name="Ivanova N."/>
            <person name="Ovchinnikova G."/>
            <person name="Teshima H."/>
            <person name="Detter J.C."/>
            <person name="Han C."/>
            <person name="Land M."/>
            <person name="Hauser L."/>
            <person name="Markowitz V."/>
            <person name="Cheng J.-F."/>
            <person name="Hugenholtz P."/>
            <person name="Woyke T."/>
            <person name="Wu D."/>
            <person name="Spring S."/>
            <person name="Schueler E."/>
            <person name="Brambilla E."/>
            <person name="Klenk H.-P."/>
            <person name="Eisen J.A."/>
        </authorList>
    </citation>
    <scope>NUCLEOTIDE SEQUENCE [LARGE SCALE GENOMIC DNA]</scope>
    <source>
        <strain evidence="9">ATCC 700848 / DSM 11109 / ASRB2</strain>
    </source>
</reference>
<evidence type="ECO:0008006" key="10">
    <source>
        <dbReference type="Google" id="ProtNLM"/>
    </source>
</evidence>
<keyword evidence="9" id="KW-1185">Reference proteome</keyword>
<dbReference type="HOGENOM" id="CLU_041771_2_3_7"/>
<feature type="region of interest" description="Disordered" evidence="6">
    <location>
        <begin position="1"/>
        <end position="30"/>
    </location>
</feature>
<evidence type="ECO:0000256" key="1">
    <source>
        <dbReference type="ARBA" id="ARBA00004141"/>
    </source>
</evidence>
<evidence type="ECO:0000313" key="8">
    <source>
        <dbReference type="EMBL" id="AEB10509.1"/>
    </source>
</evidence>
<feature type="transmembrane region" description="Helical" evidence="7">
    <location>
        <begin position="65"/>
        <end position="85"/>
    </location>
</feature>
<organism evidence="8 9">
    <name type="scientific">Desulfobacca acetoxidans (strain ATCC 700848 / DSM 11109 / ASRB2)</name>
    <dbReference type="NCBI Taxonomy" id="880072"/>
    <lineage>
        <taxon>Bacteria</taxon>
        <taxon>Pseudomonadati</taxon>
        <taxon>Thermodesulfobacteriota</taxon>
        <taxon>Desulfobaccia</taxon>
        <taxon>Desulfobaccales</taxon>
        <taxon>Desulfobaccaceae</taxon>
        <taxon>Desulfobacca</taxon>
    </lineage>
</organism>
<feature type="transmembrane region" description="Helical" evidence="7">
    <location>
        <begin position="249"/>
        <end position="272"/>
    </location>
</feature>
<evidence type="ECO:0000313" key="9">
    <source>
        <dbReference type="Proteomes" id="UP000000483"/>
    </source>
</evidence>
<evidence type="ECO:0000256" key="7">
    <source>
        <dbReference type="SAM" id="Phobius"/>
    </source>
</evidence>
<dbReference type="eggNOG" id="COG0628">
    <property type="taxonomic scope" value="Bacteria"/>
</dbReference>